<reference evidence="8" key="1">
    <citation type="submission" date="2025-08" db="UniProtKB">
        <authorList>
            <consortium name="RefSeq"/>
        </authorList>
    </citation>
    <scope>IDENTIFICATION</scope>
</reference>
<organism evidence="7 8">
    <name type="scientific">Priapulus caudatus</name>
    <name type="common">Priapulid worm</name>
    <dbReference type="NCBI Taxonomy" id="37621"/>
    <lineage>
        <taxon>Eukaryota</taxon>
        <taxon>Metazoa</taxon>
        <taxon>Ecdysozoa</taxon>
        <taxon>Scalidophora</taxon>
        <taxon>Priapulida</taxon>
        <taxon>Priapulimorpha</taxon>
        <taxon>Priapulimorphida</taxon>
        <taxon>Priapulidae</taxon>
        <taxon>Priapulus</taxon>
    </lineage>
</organism>
<dbReference type="Proteomes" id="UP000695022">
    <property type="component" value="Unplaced"/>
</dbReference>
<keyword evidence="5" id="KW-1133">Transmembrane helix</keyword>
<dbReference type="GeneID" id="106820280"/>
<dbReference type="Gene3D" id="1.20.5.930">
    <property type="entry name" value="Bicelle-embedded integrin alpha(iib) transmembrane segment"/>
    <property type="match status" value="1"/>
</dbReference>
<keyword evidence="3 5" id="KW-0472">Membrane</keyword>
<keyword evidence="4" id="KW-0325">Glycoprotein</keyword>
<feature type="non-terminal residue" evidence="8">
    <location>
        <position position="1"/>
    </location>
</feature>
<feature type="transmembrane region" description="Helical" evidence="5">
    <location>
        <begin position="90"/>
        <end position="114"/>
    </location>
</feature>
<dbReference type="InterPro" id="IPR032695">
    <property type="entry name" value="Integrin_dom_sf"/>
</dbReference>
<keyword evidence="2" id="KW-0401">Integrin</keyword>
<dbReference type="RefSeq" id="XP_014680289.1">
    <property type="nucleotide sequence ID" value="XM_014824803.1"/>
</dbReference>
<sequence length="142" mass="15615">NCDTTQCVTISCEINDELKDREDVTVTVTARINELALYDLKIDETEAVLVSSAEVQLPATIMQPDDGRPDSATVSTSLVPETAPEQSATIPIWIIIIAVVAGILLLIIVIVVLVKCGFFNRKEKDELEKLKRLSDFEPELMG</sequence>
<evidence type="ECO:0000259" key="6">
    <source>
        <dbReference type="Pfam" id="PF20806"/>
    </source>
</evidence>
<evidence type="ECO:0000256" key="5">
    <source>
        <dbReference type="SAM" id="Phobius"/>
    </source>
</evidence>
<evidence type="ECO:0000313" key="8">
    <source>
        <dbReference type="RefSeq" id="XP_014680289.1"/>
    </source>
</evidence>
<feature type="domain" description="Integrin alpha third immunoglobulin-like" evidence="6">
    <location>
        <begin position="1"/>
        <end position="81"/>
    </location>
</feature>
<evidence type="ECO:0000256" key="4">
    <source>
        <dbReference type="ARBA" id="ARBA00023180"/>
    </source>
</evidence>
<evidence type="ECO:0000313" key="7">
    <source>
        <dbReference type="Proteomes" id="UP000695022"/>
    </source>
</evidence>
<dbReference type="PANTHER" id="PTHR23220:SF122">
    <property type="entry name" value="INTEGRIN ALPHA-PS1"/>
    <property type="match status" value="1"/>
</dbReference>
<dbReference type="Gene3D" id="2.60.40.1530">
    <property type="entry name" value="ntegrin, alpha v. Chain A, domain 4"/>
    <property type="match status" value="1"/>
</dbReference>
<gene>
    <name evidence="8" type="primary">LOC106820280</name>
</gene>
<comment type="subcellular location">
    <subcellularLocation>
        <location evidence="1">Membrane</location>
        <topology evidence="1">Single-pass type I membrane protein</topology>
    </subcellularLocation>
</comment>
<dbReference type="PANTHER" id="PTHR23220">
    <property type="entry name" value="INTEGRIN ALPHA"/>
    <property type="match status" value="1"/>
</dbReference>
<evidence type="ECO:0000256" key="3">
    <source>
        <dbReference type="ARBA" id="ARBA00023136"/>
    </source>
</evidence>
<dbReference type="InterPro" id="IPR048286">
    <property type="entry name" value="Integrin_alpha_Ig-like_3"/>
</dbReference>
<dbReference type="Pfam" id="PF20806">
    <property type="entry name" value="Integrin_A_Ig_3"/>
    <property type="match status" value="1"/>
</dbReference>
<dbReference type="SUPFAM" id="SSF69179">
    <property type="entry name" value="Integrin domains"/>
    <property type="match status" value="1"/>
</dbReference>
<name>A0ABM1F768_PRICU</name>
<keyword evidence="5" id="KW-0812">Transmembrane</keyword>
<evidence type="ECO:0000256" key="1">
    <source>
        <dbReference type="ARBA" id="ARBA00004479"/>
    </source>
</evidence>
<proteinExistence type="predicted"/>
<protein>
    <submittedName>
        <fullName evidence="8">Integrin alpha-8-like</fullName>
    </submittedName>
</protein>
<keyword evidence="7" id="KW-1185">Reference proteome</keyword>
<accession>A0ABM1F768</accession>
<evidence type="ECO:0000256" key="2">
    <source>
        <dbReference type="ARBA" id="ARBA00023037"/>
    </source>
</evidence>